<dbReference type="EMBL" id="BNCQ01000026">
    <property type="protein sequence ID" value="GIM08105.1"/>
    <property type="molecule type" value="Genomic_DNA"/>
</dbReference>
<comment type="caution">
    <text evidence="2">The sequence shown here is derived from an EMBL/GenBank/DDBJ whole genome shotgun (WGS) entry which is preliminary data.</text>
</comment>
<dbReference type="AlphaFoldDB" id="A0A8J4CZN5"/>
<gene>
    <name evidence="2" type="ORF">Vretifemale_19724</name>
    <name evidence="3" type="ORF">Vretimale_12195</name>
</gene>
<feature type="compositionally biased region" description="Polar residues" evidence="1">
    <location>
        <begin position="1"/>
        <end position="18"/>
    </location>
</feature>
<feature type="compositionally biased region" description="Polar residues" evidence="1">
    <location>
        <begin position="119"/>
        <end position="132"/>
    </location>
</feature>
<evidence type="ECO:0000313" key="2">
    <source>
        <dbReference type="EMBL" id="GIL92170.1"/>
    </source>
</evidence>
<organism evidence="2 4">
    <name type="scientific">Volvox reticuliferus</name>
    <dbReference type="NCBI Taxonomy" id="1737510"/>
    <lineage>
        <taxon>Eukaryota</taxon>
        <taxon>Viridiplantae</taxon>
        <taxon>Chlorophyta</taxon>
        <taxon>core chlorophytes</taxon>
        <taxon>Chlorophyceae</taxon>
        <taxon>CS clade</taxon>
        <taxon>Chlamydomonadales</taxon>
        <taxon>Volvocaceae</taxon>
        <taxon>Volvox</taxon>
    </lineage>
</organism>
<feature type="region of interest" description="Disordered" evidence="1">
    <location>
        <begin position="1"/>
        <end position="22"/>
    </location>
</feature>
<sequence length="144" mass="16082">MWAFQSTPRSDAPSQPSKEQQRRKMIFNATKSLVVKIVGYKIEHNQQAAENPCLDGLKAVVYLNGGFFYSDNEPLILTSAHALTSGATHFYAFFSDDTNFNARHPLELVKSGQARVHENTTNGSRTSQSSGARSIPCTHLDRHW</sequence>
<evidence type="ECO:0000313" key="4">
    <source>
        <dbReference type="Proteomes" id="UP000747110"/>
    </source>
</evidence>
<proteinExistence type="predicted"/>
<dbReference type="EMBL" id="BNCP01000073">
    <property type="protein sequence ID" value="GIL92170.1"/>
    <property type="molecule type" value="Genomic_DNA"/>
</dbReference>
<protein>
    <submittedName>
        <fullName evidence="2">Uncharacterized protein</fullName>
    </submittedName>
</protein>
<name>A0A8J4CZN5_9CHLO</name>
<dbReference type="Proteomes" id="UP000747110">
    <property type="component" value="Unassembled WGS sequence"/>
</dbReference>
<reference evidence="2" key="1">
    <citation type="journal article" date="2021" name="Proc. Natl. Acad. Sci. U.S.A.">
        <title>Three genomes in the algal genus Volvox reveal the fate of a haploid sex-determining region after a transition to homothallism.</title>
        <authorList>
            <person name="Yamamoto K."/>
            <person name="Hamaji T."/>
            <person name="Kawai-Toyooka H."/>
            <person name="Matsuzaki R."/>
            <person name="Takahashi F."/>
            <person name="Nishimura Y."/>
            <person name="Kawachi M."/>
            <person name="Noguchi H."/>
            <person name="Minakuchi Y."/>
            <person name="Umen J.G."/>
            <person name="Toyoda A."/>
            <person name="Nozaki H."/>
        </authorList>
    </citation>
    <scope>NUCLEOTIDE SEQUENCE</scope>
    <source>
        <strain evidence="3">NIES-3785</strain>
        <strain evidence="2">NIES-3786</strain>
    </source>
</reference>
<evidence type="ECO:0000313" key="3">
    <source>
        <dbReference type="EMBL" id="GIM08105.1"/>
    </source>
</evidence>
<keyword evidence="4" id="KW-1185">Reference proteome</keyword>
<evidence type="ECO:0000256" key="1">
    <source>
        <dbReference type="SAM" id="MobiDB-lite"/>
    </source>
</evidence>
<dbReference type="Proteomes" id="UP000722791">
    <property type="component" value="Unassembled WGS sequence"/>
</dbReference>
<accession>A0A8J4CZN5</accession>
<feature type="region of interest" description="Disordered" evidence="1">
    <location>
        <begin position="114"/>
        <end position="144"/>
    </location>
</feature>